<feature type="domain" description="Aminoglycoside phosphotransferase" evidence="1">
    <location>
        <begin position="88"/>
        <end position="282"/>
    </location>
</feature>
<organism evidence="2 3">
    <name type="scientific">Streptomyces naganishii JCM 4654</name>
    <dbReference type="NCBI Taxonomy" id="1306179"/>
    <lineage>
        <taxon>Bacteria</taxon>
        <taxon>Bacillati</taxon>
        <taxon>Actinomycetota</taxon>
        <taxon>Actinomycetes</taxon>
        <taxon>Kitasatosporales</taxon>
        <taxon>Streptomycetaceae</taxon>
        <taxon>Streptomyces</taxon>
    </lineage>
</organism>
<dbReference type="InterPro" id="IPR011009">
    <property type="entry name" value="Kinase-like_dom_sf"/>
</dbReference>
<proteinExistence type="predicted"/>
<dbReference type="Gene3D" id="3.90.1200.10">
    <property type="match status" value="1"/>
</dbReference>
<dbReference type="Pfam" id="PF01636">
    <property type="entry name" value="APH"/>
    <property type="match status" value="1"/>
</dbReference>
<dbReference type="EMBL" id="BMVF01000013">
    <property type="protein sequence ID" value="GHD93022.1"/>
    <property type="molecule type" value="Genomic_DNA"/>
</dbReference>
<keyword evidence="3" id="KW-1185">Reference proteome</keyword>
<reference evidence="2" key="2">
    <citation type="submission" date="2020-09" db="EMBL/GenBank/DDBJ databases">
        <authorList>
            <person name="Sun Q."/>
            <person name="Ohkuma M."/>
        </authorList>
    </citation>
    <scope>NUCLEOTIDE SEQUENCE</scope>
    <source>
        <strain evidence="2">JCM 4654</strain>
    </source>
</reference>
<dbReference type="InterPro" id="IPR002575">
    <property type="entry name" value="Aminoglycoside_PTrfase"/>
</dbReference>
<gene>
    <name evidence="2" type="ORF">GCM10010508_48180</name>
</gene>
<dbReference type="Proteomes" id="UP000608955">
    <property type="component" value="Unassembled WGS sequence"/>
</dbReference>
<evidence type="ECO:0000259" key="1">
    <source>
        <dbReference type="Pfam" id="PF01636"/>
    </source>
</evidence>
<sequence length="335" mass="36481">MAGGVVLDAVRREQLAGAARAALGPGRRLEGVEPLAGGSKKGVYRLVMDDGTTAVAYLWAEDENYWPAAEGDHDPADPFSPGLGLDLFEAAHARLDALGVRVPALRLVDREGAHCPADLAIVEDLRGESLQALLAQDPAAAAPVMERLRDSLEAMRGHRAPAFGKVAVVDAGAASRGTSCEEVVLDRALRDLAEAAARDPRIGGAHDRLEERLRHLAGTVRPRSRYSLVHGELGPDHVLVDPEGRPVLIDIEGAMYFDVEWEHVFLRIRFDERYERLEADGLDQHRLRFYTLAQRLSLTAGPLRLLDGDFPDRELMAGIAEHNLNEALESVRSPG</sequence>
<dbReference type="AlphaFoldDB" id="A0A918Y7D2"/>
<evidence type="ECO:0000313" key="2">
    <source>
        <dbReference type="EMBL" id="GHD93022.1"/>
    </source>
</evidence>
<dbReference type="SUPFAM" id="SSF56112">
    <property type="entry name" value="Protein kinase-like (PK-like)"/>
    <property type="match status" value="1"/>
</dbReference>
<reference evidence="2" key="1">
    <citation type="journal article" date="2014" name="Int. J. Syst. Evol. Microbiol.">
        <title>Complete genome sequence of Corynebacterium casei LMG S-19264T (=DSM 44701T), isolated from a smear-ripened cheese.</title>
        <authorList>
            <consortium name="US DOE Joint Genome Institute (JGI-PGF)"/>
            <person name="Walter F."/>
            <person name="Albersmeier A."/>
            <person name="Kalinowski J."/>
            <person name="Ruckert C."/>
        </authorList>
    </citation>
    <scope>NUCLEOTIDE SEQUENCE</scope>
    <source>
        <strain evidence="2">JCM 4654</strain>
    </source>
</reference>
<name>A0A918Y7D2_9ACTN</name>
<protein>
    <submittedName>
        <fullName evidence="2">Aminoglycoside phosphotransferase</fullName>
    </submittedName>
</protein>
<evidence type="ECO:0000313" key="3">
    <source>
        <dbReference type="Proteomes" id="UP000608955"/>
    </source>
</evidence>
<comment type="caution">
    <text evidence="2">The sequence shown here is derived from an EMBL/GenBank/DDBJ whole genome shotgun (WGS) entry which is preliminary data.</text>
</comment>
<accession>A0A918Y7D2</accession>